<organism evidence="10 11">
    <name type="scientific">Spirochaeta isovalerica</name>
    <dbReference type="NCBI Taxonomy" id="150"/>
    <lineage>
        <taxon>Bacteria</taxon>
        <taxon>Pseudomonadati</taxon>
        <taxon>Spirochaetota</taxon>
        <taxon>Spirochaetia</taxon>
        <taxon>Spirochaetales</taxon>
        <taxon>Spirochaetaceae</taxon>
        <taxon>Spirochaeta</taxon>
    </lineage>
</organism>
<evidence type="ECO:0000256" key="2">
    <source>
        <dbReference type="ARBA" id="ARBA00005236"/>
    </source>
</evidence>
<comment type="similarity">
    <text evidence="2">Belongs to the ABC-4 integral membrane protein family. LolC/E subfamily.</text>
</comment>
<evidence type="ECO:0000259" key="8">
    <source>
        <dbReference type="Pfam" id="PF02687"/>
    </source>
</evidence>
<evidence type="ECO:0000313" key="10">
    <source>
        <dbReference type="EMBL" id="MBB6478928.1"/>
    </source>
</evidence>
<dbReference type="Pfam" id="PF02687">
    <property type="entry name" value="FtsX"/>
    <property type="match status" value="1"/>
</dbReference>
<keyword evidence="4 7" id="KW-0812">Transmembrane</keyword>
<feature type="transmembrane region" description="Helical" evidence="7">
    <location>
        <begin position="359"/>
        <end position="377"/>
    </location>
</feature>
<gene>
    <name evidence="10" type="ORF">HNR50_000561</name>
</gene>
<keyword evidence="10" id="KW-0449">Lipoprotein</keyword>
<dbReference type="PANTHER" id="PTHR30489">
    <property type="entry name" value="LIPOPROTEIN-RELEASING SYSTEM TRANSMEMBRANE PROTEIN LOLE"/>
    <property type="match status" value="1"/>
</dbReference>
<keyword evidence="3" id="KW-1003">Cell membrane</keyword>
<accession>A0A841R864</accession>
<evidence type="ECO:0000256" key="4">
    <source>
        <dbReference type="ARBA" id="ARBA00022692"/>
    </source>
</evidence>
<feature type="transmembrane region" description="Helical" evidence="7">
    <location>
        <begin position="275"/>
        <end position="300"/>
    </location>
</feature>
<feature type="transmembrane region" description="Helical" evidence="7">
    <location>
        <begin position="320"/>
        <end position="347"/>
    </location>
</feature>
<keyword evidence="11" id="KW-1185">Reference proteome</keyword>
<protein>
    <submittedName>
        <fullName evidence="10">Lipoprotein-releasing system permease protein</fullName>
    </submittedName>
</protein>
<feature type="domain" description="ABC3 transporter permease C-terminal" evidence="8">
    <location>
        <begin position="277"/>
        <end position="430"/>
    </location>
</feature>
<keyword evidence="6 7" id="KW-0472">Membrane</keyword>
<dbReference type="InterPro" id="IPR025857">
    <property type="entry name" value="MacB_PCD"/>
</dbReference>
<dbReference type="PANTHER" id="PTHR30489:SF0">
    <property type="entry name" value="LIPOPROTEIN-RELEASING SYSTEM TRANSMEMBRANE PROTEIN LOLE"/>
    <property type="match status" value="1"/>
</dbReference>
<feature type="transmembrane region" description="Helical" evidence="7">
    <location>
        <begin position="28"/>
        <end position="49"/>
    </location>
</feature>
<sequence length="438" mass="48825">MNRLKTLFYLSFRIFSFGRKGVKLSRPLLGSIIGITLSLIPLVVVIHISDGMIRGITERTLETFSYHLQTYPYSTHTIEEMIEQAENLKNLPEVRNATVERQGYGLAYSQGGRDGVTIRAVEEDFYSSDSGVRQYISMEKGLFDISTADSIVIGRDLARKLNLEPGDELKILTGKFFSNGKFLPKVTRFIVKGVFSTGYDELDRMWAFMSLDTGTSILAENSSRAIIGIKTMKPYDNLREEMFAVRDALPKRWGIYTWESLNRSQQENFRTTKMMLIFIMALIVCVAVINISSSLVMLVLEKREEVAVLKCLGASPEDITLSYLITGLLTGITGTVLGTLSGIVISLKINEIISGVEAVLNSLISFFRLVAGSFIPLKESGTFELLNSAYYLDNVPVVIEPDQIIIIVSATLFLSILSSSIPAKRAGRVKPLEVLRKH</sequence>
<dbReference type="GO" id="GO:0098797">
    <property type="term" value="C:plasma membrane protein complex"/>
    <property type="evidence" value="ECO:0007669"/>
    <property type="project" value="TreeGrafter"/>
</dbReference>
<dbReference type="Pfam" id="PF12704">
    <property type="entry name" value="MacB_PCD"/>
    <property type="match status" value="1"/>
</dbReference>
<proteinExistence type="inferred from homology"/>
<dbReference type="EMBL" id="JACHGJ010000001">
    <property type="protein sequence ID" value="MBB6478928.1"/>
    <property type="molecule type" value="Genomic_DNA"/>
</dbReference>
<evidence type="ECO:0000256" key="7">
    <source>
        <dbReference type="SAM" id="Phobius"/>
    </source>
</evidence>
<dbReference type="Proteomes" id="UP000587760">
    <property type="component" value="Unassembled WGS sequence"/>
</dbReference>
<keyword evidence="5 7" id="KW-1133">Transmembrane helix</keyword>
<feature type="transmembrane region" description="Helical" evidence="7">
    <location>
        <begin position="404"/>
        <end position="423"/>
    </location>
</feature>
<dbReference type="InterPro" id="IPR003838">
    <property type="entry name" value="ABC3_permease_C"/>
</dbReference>
<comment type="subcellular location">
    <subcellularLocation>
        <location evidence="1">Cell membrane</location>
        <topology evidence="1">Multi-pass membrane protein</topology>
    </subcellularLocation>
</comment>
<evidence type="ECO:0000256" key="3">
    <source>
        <dbReference type="ARBA" id="ARBA00022475"/>
    </source>
</evidence>
<evidence type="ECO:0000256" key="5">
    <source>
        <dbReference type="ARBA" id="ARBA00022989"/>
    </source>
</evidence>
<evidence type="ECO:0000259" key="9">
    <source>
        <dbReference type="Pfam" id="PF12704"/>
    </source>
</evidence>
<name>A0A841R864_9SPIO</name>
<dbReference type="RefSeq" id="WP_184743414.1">
    <property type="nucleotide sequence ID" value="NZ_JACHGJ010000001.1"/>
</dbReference>
<dbReference type="AlphaFoldDB" id="A0A841R864"/>
<evidence type="ECO:0000313" key="11">
    <source>
        <dbReference type="Proteomes" id="UP000587760"/>
    </source>
</evidence>
<reference evidence="10 11" key="1">
    <citation type="submission" date="2020-08" db="EMBL/GenBank/DDBJ databases">
        <title>Genomic Encyclopedia of Type Strains, Phase IV (KMG-IV): sequencing the most valuable type-strain genomes for metagenomic binning, comparative biology and taxonomic classification.</title>
        <authorList>
            <person name="Goeker M."/>
        </authorList>
    </citation>
    <scope>NUCLEOTIDE SEQUENCE [LARGE SCALE GENOMIC DNA]</scope>
    <source>
        <strain evidence="10 11">DSM 2461</strain>
    </source>
</reference>
<dbReference type="InterPro" id="IPR051447">
    <property type="entry name" value="Lipoprotein-release_system"/>
</dbReference>
<feature type="domain" description="MacB-like periplasmic core" evidence="9">
    <location>
        <begin position="31"/>
        <end position="218"/>
    </location>
</feature>
<evidence type="ECO:0000256" key="6">
    <source>
        <dbReference type="ARBA" id="ARBA00023136"/>
    </source>
</evidence>
<evidence type="ECO:0000256" key="1">
    <source>
        <dbReference type="ARBA" id="ARBA00004651"/>
    </source>
</evidence>
<dbReference type="GO" id="GO:0044874">
    <property type="term" value="P:lipoprotein localization to outer membrane"/>
    <property type="evidence" value="ECO:0007669"/>
    <property type="project" value="TreeGrafter"/>
</dbReference>
<comment type="caution">
    <text evidence="10">The sequence shown here is derived from an EMBL/GenBank/DDBJ whole genome shotgun (WGS) entry which is preliminary data.</text>
</comment>